<dbReference type="PANTHER" id="PTHR38790">
    <property type="entry name" value="2EXR DOMAIN-CONTAINING PROTEIN-RELATED"/>
    <property type="match status" value="1"/>
</dbReference>
<dbReference type="EMBL" id="CP064748">
    <property type="protein sequence ID" value="QPC62413.1"/>
    <property type="molecule type" value="Genomic_DNA"/>
</dbReference>
<dbReference type="Pfam" id="PF24864">
    <property type="entry name" value="DUF7730"/>
    <property type="match status" value="1"/>
</dbReference>
<gene>
    <name evidence="3" type="ORF">HYE67_004644</name>
</gene>
<name>A0A7S8D5J2_FUSCU</name>
<evidence type="ECO:0000313" key="3">
    <source>
        <dbReference type="EMBL" id="QPC62413.1"/>
    </source>
</evidence>
<evidence type="ECO:0000256" key="1">
    <source>
        <dbReference type="SAM" id="MobiDB-lite"/>
    </source>
</evidence>
<reference evidence="3" key="1">
    <citation type="submission" date="2020-11" db="EMBL/GenBank/DDBJ databases">
        <title>The chromosome-scale genome resource for two endophytic Fusarium species: F. culmorum and F. pseudograminearum.</title>
        <authorList>
            <person name="Yuan Z."/>
        </authorList>
    </citation>
    <scope>NUCLEOTIDE SEQUENCE</scope>
    <source>
        <strain evidence="3">Class2-1B</strain>
    </source>
</reference>
<feature type="compositionally biased region" description="Pro residues" evidence="1">
    <location>
        <begin position="55"/>
        <end position="65"/>
    </location>
</feature>
<accession>A0A7S8D5J2</accession>
<dbReference type="InterPro" id="IPR056632">
    <property type="entry name" value="DUF7730"/>
</dbReference>
<sequence length="295" mass="34157">MYRRKNCEKRDPNVLALRLTSTRCKLSRGIDCDTMCWECAQRGSSLSLSLSPSLSPSPSPSPTPSPQSGSPFFTKLSRETRQQIYHELFGFLRIHVRYHNRNDQSSHKISWSYIFYQERRPEPDSFFGNENIYAHVPESLESGLLYTCQQAYSEGRVVLYGSATFFFRSPIDCIHFTKDVPRRSWPQNLDFDCTFRPELEPSVPLIDLLYWVVDDFRAAKIKIWLADTYYRTDRVGDKAQQKTIEALKHFLSYSKSDTTFILPSCFEPSVKNLKNGSSGKVTFKFLEDNTSDENI</sequence>
<feature type="region of interest" description="Disordered" evidence="1">
    <location>
        <begin position="50"/>
        <end position="73"/>
    </location>
</feature>
<dbReference type="AlphaFoldDB" id="A0A7S8D5J2"/>
<organism evidence="3 4">
    <name type="scientific">Fusarium culmorum</name>
    <dbReference type="NCBI Taxonomy" id="5516"/>
    <lineage>
        <taxon>Eukaryota</taxon>
        <taxon>Fungi</taxon>
        <taxon>Dikarya</taxon>
        <taxon>Ascomycota</taxon>
        <taxon>Pezizomycotina</taxon>
        <taxon>Sordariomycetes</taxon>
        <taxon>Hypocreomycetidae</taxon>
        <taxon>Hypocreales</taxon>
        <taxon>Nectriaceae</taxon>
        <taxon>Fusarium</taxon>
    </lineage>
</organism>
<dbReference type="Proteomes" id="UP000663297">
    <property type="component" value="Chromosome 2"/>
</dbReference>
<feature type="domain" description="DUF7730" evidence="2">
    <location>
        <begin position="66"/>
        <end position="184"/>
    </location>
</feature>
<evidence type="ECO:0000313" key="4">
    <source>
        <dbReference type="Proteomes" id="UP000663297"/>
    </source>
</evidence>
<protein>
    <recommendedName>
        <fullName evidence="2">DUF7730 domain-containing protein</fullName>
    </recommendedName>
</protein>
<proteinExistence type="predicted"/>
<evidence type="ECO:0000259" key="2">
    <source>
        <dbReference type="Pfam" id="PF24864"/>
    </source>
</evidence>